<dbReference type="RefSeq" id="WP_038152773.1">
    <property type="nucleotide sequence ID" value="NZ_JRNT01000018.1"/>
</dbReference>
<dbReference type="PANTHER" id="PTHR30501:SF2">
    <property type="entry name" value="UPF0597 PROTEIN YHAM"/>
    <property type="match status" value="1"/>
</dbReference>
<dbReference type="InterPro" id="IPR005130">
    <property type="entry name" value="Ser_deHydtase-like_asu"/>
</dbReference>
<reference evidence="3 4" key="1">
    <citation type="submission" date="2014-07" db="EMBL/GenBank/DDBJ databases">
        <authorList>
            <person name="McCorrison J."/>
            <person name="Sanka R."/>
            <person name="Torralba M."/>
            <person name="Gillis M."/>
            <person name="Haft D.H."/>
            <person name="Methe B."/>
            <person name="Sutton G."/>
            <person name="Nelson K.E."/>
        </authorList>
    </citation>
    <scope>NUCLEOTIDE SEQUENCE [LARGE SCALE GENOMIC DNA]</scope>
    <source>
        <strain evidence="3 4">DNF00314</strain>
    </source>
</reference>
<gene>
    <name evidence="3" type="ORF">HMPREF0872_06165</name>
</gene>
<dbReference type="PIRSF" id="PIRSF006054">
    <property type="entry name" value="UCP006054"/>
    <property type="match status" value="1"/>
</dbReference>
<sequence>MKEFITLLQHEIVPAFGCTEPIALAFAAAKSVEVLGAFPDRIHALCSGNIIKNAKSVTIPNAEGRRGIYYSLVLGAIVGNADRKLEVLESLTPSDLVKADQLVDSEFCTVELAENVENLYIEVFAYHGDDVVRVIVEHAHTNLVRIEKNGTVLLDNPVVDTATVPVELDFNKCYDFADHGDISEIYDVIKQQLEYNMAIAEEGLANDYGANIGKLIIHESDSIEERARAYAAAGSDARMSGCSLPVMINCGSGNQGITLSVPILIYAKEYHISEERTVRALVLANMLALYIKSGIGRLSAYCGVVSSSSATVAAIAFLLGESRDVVAQTLSNALAGTSGVICDGAKASCAMKIALALNNAFLGHRQAKTDNSFHTGDGIVKDDIDKTVDTIAKIAREGMRSTDVVILESMLEK</sequence>
<evidence type="ECO:0000313" key="4">
    <source>
        <dbReference type="Proteomes" id="UP000029628"/>
    </source>
</evidence>
<dbReference type="GO" id="GO:0019450">
    <property type="term" value="P:L-cysteine catabolic process to pyruvate"/>
    <property type="evidence" value="ECO:0007669"/>
    <property type="project" value="TreeGrafter"/>
</dbReference>
<organism evidence="3 4">
    <name type="scientific">Veillonella montpellierensis DNF00314</name>
    <dbReference type="NCBI Taxonomy" id="1401067"/>
    <lineage>
        <taxon>Bacteria</taxon>
        <taxon>Bacillati</taxon>
        <taxon>Bacillota</taxon>
        <taxon>Negativicutes</taxon>
        <taxon>Veillonellales</taxon>
        <taxon>Veillonellaceae</taxon>
        <taxon>Veillonella</taxon>
    </lineage>
</organism>
<dbReference type="Pfam" id="PF03313">
    <property type="entry name" value="SDH_alpha"/>
    <property type="match status" value="1"/>
</dbReference>
<name>A0A096AJM6_9FIRM</name>
<proteinExistence type="inferred from homology"/>
<protein>
    <recommendedName>
        <fullName evidence="1">UPF0597 protein HMPREF0872_06165</fullName>
    </recommendedName>
</protein>
<dbReference type="HAMAP" id="MF_01845">
    <property type="entry name" value="UPF0597"/>
    <property type="match status" value="1"/>
</dbReference>
<comment type="similarity">
    <text evidence="1">Belongs to the UPF0597 family.</text>
</comment>
<feature type="domain" description="Serine dehydratase-like alpha subunit" evidence="2">
    <location>
        <begin position="84"/>
        <end position="408"/>
    </location>
</feature>
<dbReference type="eggNOG" id="COG3681">
    <property type="taxonomic scope" value="Bacteria"/>
</dbReference>
<dbReference type="GO" id="GO:0080146">
    <property type="term" value="F:L-cysteine desulfhydrase activity"/>
    <property type="evidence" value="ECO:0007669"/>
    <property type="project" value="TreeGrafter"/>
</dbReference>
<comment type="caution">
    <text evidence="3">The sequence shown here is derived from an EMBL/GenBank/DDBJ whole genome shotgun (WGS) entry which is preliminary data.</text>
</comment>
<dbReference type="InterPro" id="IPR021144">
    <property type="entry name" value="UPF0597"/>
</dbReference>
<dbReference type="EMBL" id="JRNT01000018">
    <property type="protein sequence ID" value="KGF47075.1"/>
    <property type="molecule type" value="Genomic_DNA"/>
</dbReference>
<keyword evidence="4" id="KW-1185">Reference proteome</keyword>
<evidence type="ECO:0000256" key="1">
    <source>
        <dbReference type="HAMAP-Rule" id="MF_01845"/>
    </source>
</evidence>
<accession>A0A096AJM6</accession>
<dbReference type="AlphaFoldDB" id="A0A096AJM6"/>
<evidence type="ECO:0000313" key="3">
    <source>
        <dbReference type="EMBL" id="KGF47075.1"/>
    </source>
</evidence>
<dbReference type="PANTHER" id="PTHR30501">
    <property type="entry name" value="UPF0597 PROTEIN YHAM"/>
    <property type="match status" value="1"/>
</dbReference>
<evidence type="ECO:0000259" key="2">
    <source>
        <dbReference type="Pfam" id="PF03313"/>
    </source>
</evidence>
<dbReference type="Proteomes" id="UP000029628">
    <property type="component" value="Unassembled WGS sequence"/>
</dbReference>